<evidence type="ECO:0000256" key="1">
    <source>
        <dbReference type="SAM" id="MobiDB-lite"/>
    </source>
</evidence>
<reference evidence="2 3" key="1">
    <citation type="journal article" date="2011" name="Genome Res.">
        <title>Phylogeny-wide analysis of social amoeba genomes highlights ancient origins for complex intercellular communication.</title>
        <authorList>
            <person name="Heidel A.J."/>
            <person name="Lawal H.M."/>
            <person name="Felder M."/>
            <person name="Schilde C."/>
            <person name="Helps N.R."/>
            <person name="Tunggal B."/>
            <person name="Rivero F."/>
            <person name="John U."/>
            <person name="Schleicher M."/>
            <person name="Eichinger L."/>
            <person name="Platzer M."/>
            <person name="Noegel A.A."/>
            <person name="Schaap P."/>
            <person name="Gloeckner G."/>
        </authorList>
    </citation>
    <scope>NUCLEOTIDE SEQUENCE [LARGE SCALE GENOMIC DNA]</scope>
    <source>
        <strain evidence="3">ATCC 26659 / Pp 5 / PN500</strain>
    </source>
</reference>
<dbReference type="InParanoid" id="D3AYW0"/>
<protein>
    <submittedName>
        <fullName evidence="2">Uncharacterized protein</fullName>
    </submittedName>
</protein>
<dbReference type="STRING" id="670386.D3AYW0"/>
<organism evidence="2 3">
    <name type="scientific">Heterostelium pallidum (strain ATCC 26659 / Pp 5 / PN500)</name>
    <name type="common">Cellular slime mold</name>
    <name type="synonym">Polysphondylium pallidum</name>
    <dbReference type="NCBI Taxonomy" id="670386"/>
    <lineage>
        <taxon>Eukaryota</taxon>
        <taxon>Amoebozoa</taxon>
        <taxon>Evosea</taxon>
        <taxon>Eumycetozoa</taxon>
        <taxon>Dictyostelia</taxon>
        <taxon>Acytosteliales</taxon>
        <taxon>Acytosteliaceae</taxon>
        <taxon>Heterostelium</taxon>
    </lineage>
</organism>
<name>D3AYW0_HETP5</name>
<dbReference type="GeneID" id="31356410"/>
<dbReference type="Gene3D" id="3.40.50.2060">
    <property type="match status" value="1"/>
</dbReference>
<proteinExistence type="predicted"/>
<gene>
    <name evidence="2" type="ORF">PPL_00879</name>
</gene>
<evidence type="ECO:0000313" key="3">
    <source>
        <dbReference type="Proteomes" id="UP000001396"/>
    </source>
</evidence>
<dbReference type="RefSeq" id="XP_020437757.1">
    <property type="nucleotide sequence ID" value="XM_020571899.1"/>
</dbReference>
<dbReference type="InterPro" id="IPR043154">
    <property type="entry name" value="Sec-1-like_dom1"/>
</dbReference>
<sequence>MKSNHNPGGNSGGVLGPKDGGLGGANSNNSGGGGGANNMLLAQQSSFSIRDKQIESCNRMLNIKSGGNHDTGKTNWQEVWKVLVFDQYCSTIIAPILTKAAQRSPADPRRARNLLCDADL</sequence>
<dbReference type="EMBL" id="ADBJ01000004">
    <property type="protein sequence ID" value="EFA85650.1"/>
    <property type="molecule type" value="Genomic_DNA"/>
</dbReference>
<feature type="region of interest" description="Disordered" evidence="1">
    <location>
        <begin position="1"/>
        <end position="39"/>
    </location>
</feature>
<dbReference type="AlphaFoldDB" id="D3AYW0"/>
<dbReference type="Proteomes" id="UP000001396">
    <property type="component" value="Unassembled WGS sequence"/>
</dbReference>
<accession>D3AYW0</accession>
<comment type="caution">
    <text evidence="2">The sequence shown here is derived from an EMBL/GenBank/DDBJ whole genome shotgun (WGS) entry which is preliminary data.</text>
</comment>
<feature type="compositionally biased region" description="Gly residues" evidence="1">
    <location>
        <begin position="9"/>
        <end position="36"/>
    </location>
</feature>
<keyword evidence="3" id="KW-1185">Reference proteome</keyword>
<evidence type="ECO:0000313" key="2">
    <source>
        <dbReference type="EMBL" id="EFA85650.1"/>
    </source>
</evidence>